<reference evidence="2" key="1">
    <citation type="submission" date="2020-02" db="EMBL/GenBank/DDBJ databases">
        <authorList>
            <person name="Meier V. D."/>
        </authorList>
    </citation>
    <scope>NUCLEOTIDE SEQUENCE</scope>
    <source>
        <strain evidence="2">AVDCRST_MAG30</strain>
    </source>
</reference>
<gene>
    <name evidence="2" type="ORF">AVDCRST_MAG30-4078</name>
</gene>
<feature type="compositionally biased region" description="Basic and acidic residues" evidence="1">
    <location>
        <begin position="20"/>
        <end position="54"/>
    </location>
</feature>
<feature type="region of interest" description="Disordered" evidence="1">
    <location>
        <begin position="1"/>
        <end position="71"/>
    </location>
</feature>
<protein>
    <submittedName>
        <fullName evidence="2">Uncharacterized protein</fullName>
    </submittedName>
</protein>
<proteinExistence type="predicted"/>
<accession>A0A6J4TWW7</accession>
<dbReference type="AlphaFoldDB" id="A0A6J4TWW7"/>
<feature type="non-terminal residue" evidence="2">
    <location>
        <position position="71"/>
    </location>
</feature>
<organism evidence="2">
    <name type="scientific">uncultured Solirubrobacteraceae bacterium</name>
    <dbReference type="NCBI Taxonomy" id="1162706"/>
    <lineage>
        <taxon>Bacteria</taxon>
        <taxon>Bacillati</taxon>
        <taxon>Actinomycetota</taxon>
        <taxon>Thermoleophilia</taxon>
        <taxon>Solirubrobacterales</taxon>
        <taxon>Solirubrobacteraceae</taxon>
        <taxon>environmental samples</taxon>
    </lineage>
</organism>
<sequence>GRDDESDAGGPVARLGGQRDQARGGHDGRGRQPDQRAGDRRAAGAADPRRDGHGLPRGGHARARSPPGPLL</sequence>
<dbReference type="EMBL" id="CADCVS010000534">
    <property type="protein sequence ID" value="CAA9534393.1"/>
    <property type="molecule type" value="Genomic_DNA"/>
</dbReference>
<evidence type="ECO:0000256" key="1">
    <source>
        <dbReference type="SAM" id="MobiDB-lite"/>
    </source>
</evidence>
<evidence type="ECO:0000313" key="2">
    <source>
        <dbReference type="EMBL" id="CAA9534393.1"/>
    </source>
</evidence>
<feature type="non-terminal residue" evidence="2">
    <location>
        <position position="1"/>
    </location>
</feature>
<name>A0A6J4TWW7_9ACTN</name>